<evidence type="ECO:0000259" key="4">
    <source>
        <dbReference type="PROSITE" id="PS51635"/>
    </source>
</evidence>
<keyword evidence="3" id="KW-0732">Signal</keyword>
<evidence type="ECO:0000256" key="2">
    <source>
        <dbReference type="PROSITE-ProRule" id="PRU01161"/>
    </source>
</evidence>
<protein>
    <submittedName>
        <fullName evidence="5">Patatin-like phospholipase family protein</fullName>
    </submittedName>
</protein>
<accession>A0AB38YK76</accession>
<dbReference type="EMBL" id="CP101717">
    <property type="protein sequence ID" value="WLD59265.1"/>
    <property type="molecule type" value="Genomic_DNA"/>
</dbReference>
<evidence type="ECO:0000256" key="3">
    <source>
        <dbReference type="SAM" id="SignalP"/>
    </source>
</evidence>
<feature type="active site" description="Proton acceptor" evidence="2">
    <location>
        <position position="241"/>
    </location>
</feature>
<feature type="short sequence motif" description="DGA/G" evidence="2">
    <location>
        <begin position="241"/>
        <end position="243"/>
    </location>
</feature>
<proteinExistence type="predicted"/>
<dbReference type="GO" id="GO:0016787">
    <property type="term" value="F:hydrolase activity"/>
    <property type="evidence" value="ECO:0007669"/>
    <property type="project" value="UniProtKB-UniRule"/>
</dbReference>
<dbReference type="GO" id="GO:0016042">
    <property type="term" value="P:lipid catabolic process"/>
    <property type="evidence" value="ECO:0007669"/>
    <property type="project" value="UniProtKB-UniRule"/>
</dbReference>
<dbReference type="RefSeq" id="WP_304996556.1">
    <property type="nucleotide sequence ID" value="NZ_CP101717.1"/>
</dbReference>
<dbReference type="PROSITE" id="PS51257">
    <property type="entry name" value="PROKAR_LIPOPROTEIN"/>
    <property type="match status" value="1"/>
</dbReference>
<dbReference type="SUPFAM" id="SSF52151">
    <property type="entry name" value="FabD/lysophospholipase-like"/>
    <property type="match status" value="1"/>
</dbReference>
<reference evidence="5" key="1">
    <citation type="submission" date="2022-07" db="EMBL/GenBank/DDBJ databases">
        <title>Complete genome sequence of Salinispirillum sp. LH10-3-1 capable of multiple carbohydrate inversion isolated from a soda lake.</title>
        <authorList>
            <person name="Liu J."/>
            <person name="Zhai Y."/>
            <person name="Zhang H."/>
            <person name="Yang H."/>
            <person name="Qu J."/>
            <person name="Li J."/>
        </authorList>
    </citation>
    <scope>NUCLEOTIDE SEQUENCE</scope>
    <source>
        <strain evidence="5">LH 10-3-1</strain>
    </source>
</reference>
<gene>
    <name evidence="5" type="ORF">NFC81_05660</name>
</gene>
<keyword evidence="2" id="KW-0378">Hydrolase</keyword>
<dbReference type="Pfam" id="PF01734">
    <property type="entry name" value="Patatin"/>
    <property type="match status" value="1"/>
</dbReference>
<feature type="chain" id="PRO_5044205463" evidence="3">
    <location>
        <begin position="21"/>
        <end position="389"/>
    </location>
</feature>
<name>A0AB38YK76_9GAMM</name>
<keyword evidence="1 2" id="KW-0443">Lipid metabolism</keyword>
<dbReference type="InterPro" id="IPR016035">
    <property type="entry name" value="Acyl_Trfase/lysoPLipase"/>
</dbReference>
<dbReference type="AlphaFoldDB" id="A0AB38YK76"/>
<keyword evidence="2" id="KW-0442">Lipid degradation</keyword>
<organism evidence="5">
    <name type="scientific">Salinispirillum sp. LH 10-3-1</name>
    <dbReference type="NCBI Taxonomy" id="2952525"/>
    <lineage>
        <taxon>Bacteria</taxon>
        <taxon>Pseudomonadati</taxon>
        <taxon>Pseudomonadota</taxon>
        <taxon>Gammaproteobacteria</taxon>
        <taxon>Oceanospirillales</taxon>
        <taxon>Saccharospirillaceae</taxon>
        <taxon>Salinispirillum</taxon>
    </lineage>
</organism>
<evidence type="ECO:0000256" key="1">
    <source>
        <dbReference type="ARBA" id="ARBA00023098"/>
    </source>
</evidence>
<sequence length="389" mass="42989">MRVFITATVVLTAALISACASVSRTERSIDDLVKAAPGENAQQERVIAQSLVTLADRVAAQNAAQIDILMLSGGGQNGAYGMGFMRGWQQNADFPMPEFDIIAGISTGALQVPFVAFNDPADLARGAGLFRNAADSFAPTLDWWFWLRPTGGLVNTRDYEATIAEVVDTEHCQNLQPIFAEGRQLFIGTTNLDLATGRAWDINTQMGDCSDLSGMHDRFYASTAIPGIFPPRMIDNHLHVDGGVVSNMLVLYGLGEYRQLAELLAERGVTENVEVRVWVILNLWTHMDMVALQPSKRRALSDRSRWAMFWAQQPQVLERLESLALAVSYDVPGLTMRVHHTGIPSTMATEPGATELFNRAWMERIEQFGFDRAQSDAPWDTVISPFIRP</sequence>
<feature type="active site" description="Nucleophile" evidence="2">
    <location>
        <position position="106"/>
    </location>
</feature>
<dbReference type="InterPro" id="IPR002641">
    <property type="entry name" value="PNPLA_dom"/>
</dbReference>
<dbReference type="PROSITE" id="PS51635">
    <property type="entry name" value="PNPLA"/>
    <property type="match status" value="1"/>
</dbReference>
<feature type="short sequence motif" description="GXSXG" evidence="2">
    <location>
        <begin position="104"/>
        <end position="108"/>
    </location>
</feature>
<dbReference type="Gene3D" id="3.40.1090.10">
    <property type="entry name" value="Cytosolic phospholipase A2 catalytic domain"/>
    <property type="match status" value="1"/>
</dbReference>
<feature type="signal peptide" evidence="3">
    <location>
        <begin position="1"/>
        <end position="20"/>
    </location>
</feature>
<feature type="short sequence motif" description="GXGXXG" evidence="2">
    <location>
        <begin position="73"/>
        <end position="78"/>
    </location>
</feature>
<feature type="domain" description="PNPLA" evidence="4">
    <location>
        <begin position="69"/>
        <end position="255"/>
    </location>
</feature>
<evidence type="ECO:0000313" key="5">
    <source>
        <dbReference type="EMBL" id="WLD59265.1"/>
    </source>
</evidence>